<dbReference type="RefSeq" id="WP_155112997.1">
    <property type="nucleotide sequence ID" value="NZ_WMIB01000014.1"/>
</dbReference>
<dbReference type="AlphaFoldDB" id="A0A7X2S6C7"/>
<dbReference type="PRINTS" id="PR02026">
    <property type="entry name" value="YTRCYTRDABC"/>
</dbReference>
<dbReference type="InterPro" id="IPR023264">
    <property type="entry name" value="ABC_transptr_acetoin_YtrC/YtrD"/>
</dbReference>
<reference evidence="2 3" key="1">
    <citation type="journal article" date="2017" name="Int. J. Syst. Evol. Microbiol.">
        <title>Bacillus mangrovi sp. nov., isolated from a sediment sample from a mangrove forest.</title>
        <authorList>
            <person name="Gupta V."/>
            <person name="Singh P.K."/>
            <person name="Korpole S."/>
            <person name="Tanuku N.R.S."/>
            <person name="Pinnaka A.K."/>
        </authorList>
    </citation>
    <scope>NUCLEOTIDE SEQUENCE [LARGE SCALE GENOMIC DNA]</scope>
    <source>
        <strain evidence="2 3">KCTC 33872</strain>
    </source>
</reference>
<evidence type="ECO:0000256" key="1">
    <source>
        <dbReference type="SAM" id="Phobius"/>
    </source>
</evidence>
<keyword evidence="1" id="KW-0472">Membrane</keyword>
<dbReference type="GO" id="GO:0005886">
    <property type="term" value="C:plasma membrane"/>
    <property type="evidence" value="ECO:0007669"/>
    <property type="project" value="UniProtKB-SubCell"/>
</dbReference>
<keyword evidence="1" id="KW-0812">Transmembrane</keyword>
<dbReference type="Proteomes" id="UP000434639">
    <property type="component" value="Unassembled WGS sequence"/>
</dbReference>
<dbReference type="Pfam" id="PF12679">
    <property type="entry name" value="ABC2_membrane_2"/>
    <property type="match status" value="1"/>
</dbReference>
<name>A0A7X2S6C7_9BACI</name>
<dbReference type="PANTHER" id="PTHR39177:SF1">
    <property type="entry name" value="ABC TRANSPORTER PERMEASE YTRC-RELATED"/>
    <property type="match status" value="1"/>
</dbReference>
<feature type="transmembrane region" description="Helical" evidence="1">
    <location>
        <begin position="15"/>
        <end position="33"/>
    </location>
</feature>
<keyword evidence="1" id="KW-1133">Transmembrane helix</keyword>
<feature type="transmembrane region" description="Helical" evidence="1">
    <location>
        <begin position="53"/>
        <end position="76"/>
    </location>
</feature>
<feature type="transmembrane region" description="Helical" evidence="1">
    <location>
        <begin position="262"/>
        <end position="282"/>
    </location>
</feature>
<dbReference type="EMBL" id="WMIB01000014">
    <property type="protein sequence ID" value="MTH54489.1"/>
    <property type="molecule type" value="Genomic_DNA"/>
</dbReference>
<dbReference type="OrthoDB" id="2912723at2"/>
<feature type="transmembrane region" description="Helical" evidence="1">
    <location>
        <begin position="97"/>
        <end position="121"/>
    </location>
</feature>
<dbReference type="PANTHER" id="PTHR39177">
    <property type="entry name" value="ABC TRANSPORTER PERMEASE YTRC-RELATED"/>
    <property type="match status" value="1"/>
</dbReference>
<feature type="transmembrane region" description="Helical" evidence="1">
    <location>
        <begin position="164"/>
        <end position="183"/>
    </location>
</feature>
<comment type="caution">
    <text evidence="2">The sequence shown here is derived from an EMBL/GenBank/DDBJ whole genome shotgun (WGS) entry which is preliminary data.</text>
</comment>
<evidence type="ECO:0000313" key="2">
    <source>
        <dbReference type="EMBL" id="MTH54489.1"/>
    </source>
</evidence>
<protein>
    <submittedName>
        <fullName evidence="2">ABC transporter permease subunit</fullName>
    </submittedName>
</protein>
<proteinExistence type="predicted"/>
<gene>
    <name evidence="2" type="ORF">GKZ89_13880</name>
</gene>
<feature type="transmembrane region" description="Helical" evidence="1">
    <location>
        <begin position="133"/>
        <end position="157"/>
    </location>
</feature>
<evidence type="ECO:0000313" key="3">
    <source>
        <dbReference type="Proteomes" id="UP000434639"/>
    </source>
</evidence>
<feature type="transmembrane region" description="Helical" evidence="1">
    <location>
        <begin position="223"/>
        <end position="241"/>
    </location>
</feature>
<keyword evidence="3" id="KW-1185">Reference proteome</keyword>
<dbReference type="InterPro" id="IPR053046">
    <property type="entry name" value="ABC-5_transporter"/>
</dbReference>
<organism evidence="2 3">
    <name type="scientific">Metabacillus mangrovi</name>
    <dbReference type="NCBI Taxonomy" id="1491830"/>
    <lineage>
        <taxon>Bacteria</taxon>
        <taxon>Bacillati</taxon>
        <taxon>Bacillota</taxon>
        <taxon>Bacilli</taxon>
        <taxon>Bacillales</taxon>
        <taxon>Bacillaceae</taxon>
        <taxon>Metabacillus</taxon>
    </lineage>
</organism>
<accession>A0A7X2S6C7</accession>
<sequence>MVRKGLLLKELRQSGLMLGVTMLILTAYVPLSIMEDYSGYLDSNFPGPYTYDLSQQVFLGFLMMLTAFLAIGFIGSERQRGSMEFTLSLPYSRSTIFWTKWLLGLAAIVVSLLLSFVISSIELAALGTDVDLLHYYCFAGAALIMIFTLVFSAGCLTGTPFAQAIVAVSTALLPVLTIGAAAMNLEPFYLISTQIPMETVETIAYFSAPAYLIYDVNMTYQQLLIPVFLTVLFLVIGYAAFLKHPAERNGSFFLWKQLELPVFVYVIILGTFGFGGAIHGMTGTLTGYFTGLLIGAAIGGTLGYILIYKKTKVS</sequence>
<dbReference type="GO" id="GO:0140359">
    <property type="term" value="F:ABC-type transporter activity"/>
    <property type="evidence" value="ECO:0007669"/>
    <property type="project" value="InterPro"/>
</dbReference>
<feature type="transmembrane region" description="Helical" evidence="1">
    <location>
        <begin position="288"/>
        <end position="308"/>
    </location>
</feature>